<reference evidence="2" key="1">
    <citation type="journal article" date="2014" name="Int. J. Syst. Evol. Microbiol.">
        <title>Complete genome sequence of Corynebacterium casei LMG S-19264T (=DSM 44701T), isolated from a smear-ripened cheese.</title>
        <authorList>
            <consortium name="US DOE Joint Genome Institute (JGI-PGF)"/>
            <person name="Walter F."/>
            <person name="Albersmeier A."/>
            <person name="Kalinowski J."/>
            <person name="Ruckert C."/>
        </authorList>
    </citation>
    <scope>NUCLEOTIDE SEQUENCE</scope>
    <source>
        <strain evidence="2">CGMCC 4.7110</strain>
    </source>
</reference>
<dbReference type="AlphaFoldDB" id="A0A917XC49"/>
<sequence length="236" mass="25417">MPAHVFLPTPLTLPALQPARGRPRTRLPDSNSDSNSAKAERRSSPEVAERVRPLTRGQVADRLQELGDLYAETSGGDAWAWNQARATFLVHLAADARRPGFSLLIAETTALAGYAYGFPATGAGPWWAGSGGHVGASLLRRTASGGLFVVSGIVVPPRVRREYKDQVWNLARRLQRRLLAGHGAALGVTLVDARDDRTVETMRSWGWRYAGDGTLPAVPLTEPPGPFRVLVLAPGT</sequence>
<dbReference type="RefSeq" id="WP_189263447.1">
    <property type="nucleotide sequence ID" value="NZ_BMML01000006.1"/>
</dbReference>
<accession>A0A917XC49</accession>
<keyword evidence="3" id="KW-1185">Reference proteome</keyword>
<organism evidence="2 3">
    <name type="scientific">Streptomyces fuscichromogenes</name>
    <dbReference type="NCBI Taxonomy" id="1324013"/>
    <lineage>
        <taxon>Bacteria</taxon>
        <taxon>Bacillati</taxon>
        <taxon>Actinomycetota</taxon>
        <taxon>Actinomycetes</taxon>
        <taxon>Kitasatosporales</taxon>
        <taxon>Streptomycetaceae</taxon>
        <taxon>Streptomyces</taxon>
    </lineage>
</organism>
<evidence type="ECO:0000313" key="3">
    <source>
        <dbReference type="Proteomes" id="UP000653411"/>
    </source>
</evidence>
<dbReference type="EMBL" id="BMML01000006">
    <property type="protein sequence ID" value="GGN08310.1"/>
    <property type="molecule type" value="Genomic_DNA"/>
</dbReference>
<evidence type="ECO:0000256" key="1">
    <source>
        <dbReference type="SAM" id="MobiDB-lite"/>
    </source>
</evidence>
<proteinExistence type="predicted"/>
<name>A0A917XC49_9ACTN</name>
<protein>
    <submittedName>
        <fullName evidence="2">Uncharacterized protein</fullName>
    </submittedName>
</protein>
<comment type="caution">
    <text evidence="2">The sequence shown here is derived from an EMBL/GenBank/DDBJ whole genome shotgun (WGS) entry which is preliminary data.</text>
</comment>
<evidence type="ECO:0000313" key="2">
    <source>
        <dbReference type="EMBL" id="GGN08310.1"/>
    </source>
</evidence>
<dbReference type="Proteomes" id="UP000653411">
    <property type="component" value="Unassembled WGS sequence"/>
</dbReference>
<feature type="region of interest" description="Disordered" evidence="1">
    <location>
        <begin position="1"/>
        <end position="55"/>
    </location>
</feature>
<feature type="compositionally biased region" description="Basic and acidic residues" evidence="1">
    <location>
        <begin position="38"/>
        <end position="52"/>
    </location>
</feature>
<gene>
    <name evidence="2" type="ORF">GCM10011578_033180</name>
</gene>
<feature type="compositionally biased region" description="Polar residues" evidence="1">
    <location>
        <begin position="28"/>
        <end position="37"/>
    </location>
</feature>
<feature type="compositionally biased region" description="Low complexity" evidence="1">
    <location>
        <begin position="7"/>
        <end position="19"/>
    </location>
</feature>
<reference evidence="2" key="2">
    <citation type="submission" date="2020-09" db="EMBL/GenBank/DDBJ databases">
        <authorList>
            <person name="Sun Q."/>
            <person name="Zhou Y."/>
        </authorList>
    </citation>
    <scope>NUCLEOTIDE SEQUENCE</scope>
    <source>
        <strain evidence="2">CGMCC 4.7110</strain>
    </source>
</reference>